<dbReference type="Pfam" id="PF13561">
    <property type="entry name" value="adh_short_C2"/>
    <property type="match status" value="1"/>
</dbReference>
<dbReference type="OrthoDB" id="3571370at2"/>
<evidence type="ECO:0000256" key="2">
    <source>
        <dbReference type="ARBA" id="ARBA00023002"/>
    </source>
</evidence>
<dbReference type="PRINTS" id="PR00081">
    <property type="entry name" value="GDHRDH"/>
</dbReference>
<name>A0A4R5B456_9ACTN</name>
<dbReference type="FunFam" id="3.40.50.720:FF:000084">
    <property type="entry name" value="Short-chain dehydrogenase reductase"/>
    <property type="match status" value="1"/>
</dbReference>
<keyword evidence="4" id="KW-1185">Reference proteome</keyword>
<comment type="caution">
    <text evidence="3">The sequence shown here is derived from an EMBL/GenBank/DDBJ whole genome shotgun (WGS) entry which is preliminary data.</text>
</comment>
<evidence type="ECO:0000313" key="4">
    <source>
        <dbReference type="Proteomes" id="UP000294513"/>
    </source>
</evidence>
<dbReference type="InterPro" id="IPR002347">
    <property type="entry name" value="SDR_fam"/>
</dbReference>
<dbReference type="PANTHER" id="PTHR42760">
    <property type="entry name" value="SHORT-CHAIN DEHYDROGENASES/REDUCTASES FAMILY MEMBER"/>
    <property type="match status" value="1"/>
</dbReference>
<dbReference type="Proteomes" id="UP000294513">
    <property type="component" value="Unassembled WGS sequence"/>
</dbReference>
<dbReference type="SUPFAM" id="SSF51735">
    <property type="entry name" value="NAD(P)-binding Rossmann-fold domains"/>
    <property type="match status" value="1"/>
</dbReference>
<dbReference type="PANTHER" id="PTHR42760:SF133">
    <property type="entry name" value="3-OXOACYL-[ACYL-CARRIER-PROTEIN] REDUCTASE"/>
    <property type="match status" value="1"/>
</dbReference>
<accession>A0A4R5B456</accession>
<dbReference type="GO" id="GO:0016616">
    <property type="term" value="F:oxidoreductase activity, acting on the CH-OH group of donors, NAD or NADP as acceptor"/>
    <property type="evidence" value="ECO:0007669"/>
    <property type="project" value="TreeGrafter"/>
</dbReference>
<organism evidence="3 4">
    <name type="scientific">Actinomadura rubrisoli</name>
    <dbReference type="NCBI Taxonomy" id="2530368"/>
    <lineage>
        <taxon>Bacteria</taxon>
        <taxon>Bacillati</taxon>
        <taxon>Actinomycetota</taxon>
        <taxon>Actinomycetes</taxon>
        <taxon>Streptosporangiales</taxon>
        <taxon>Thermomonosporaceae</taxon>
        <taxon>Actinomadura</taxon>
    </lineage>
</organism>
<dbReference type="RefSeq" id="WP_131898452.1">
    <property type="nucleotide sequence ID" value="NZ_SMKU01000178.1"/>
</dbReference>
<evidence type="ECO:0000256" key="1">
    <source>
        <dbReference type="ARBA" id="ARBA00006484"/>
    </source>
</evidence>
<evidence type="ECO:0000313" key="3">
    <source>
        <dbReference type="EMBL" id="TDD79320.1"/>
    </source>
</evidence>
<keyword evidence="2" id="KW-0560">Oxidoreductase</keyword>
<protein>
    <submittedName>
        <fullName evidence="3">SDR family oxidoreductase</fullName>
    </submittedName>
</protein>
<reference evidence="3 4" key="1">
    <citation type="submission" date="2019-03" db="EMBL/GenBank/DDBJ databases">
        <title>Draft genome sequences of novel Actinobacteria.</title>
        <authorList>
            <person name="Sahin N."/>
            <person name="Ay H."/>
            <person name="Saygin H."/>
        </authorList>
    </citation>
    <scope>NUCLEOTIDE SEQUENCE [LARGE SCALE GENOMIC DNA]</scope>
    <source>
        <strain evidence="3 4">H3C3</strain>
    </source>
</reference>
<dbReference type="EMBL" id="SMKU01000178">
    <property type="protein sequence ID" value="TDD79320.1"/>
    <property type="molecule type" value="Genomic_DNA"/>
</dbReference>
<dbReference type="InterPro" id="IPR036291">
    <property type="entry name" value="NAD(P)-bd_dom_sf"/>
</dbReference>
<dbReference type="PRINTS" id="PR00080">
    <property type="entry name" value="SDRFAMILY"/>
</dbReference>
<gene>
    <name evidence="3" type="ORF">E1298_28055</name>
</gene>
<sequence length="253" mass="26633">MGRLTGQRAIVTGGANGIGRAIATAFAREGCDVFFTALRDEAAARSTLAELRGHGVRADYMLLDGADPDGVPRLMDAAAGALGLADILVNNAATTTRTAYLDLTPEDYERVMAVNLRFPFFATQAFAARLRADGATGSVINISSISAFKAVSAMAHYQCSKAGLSMLTRSAAYELAPFGIRVNTISPGLTATNANASQWRQDPDLWRERSKDIPLGRPGRPEDFAGAAVFLASAESEWMTGGDLVVDGGDAVV</sequence>
<dbReference type="NCBIfam" id="NF005559">
    <property type="entry name" value="PRK07231.1"/>
    <property type="match status" value="1"/>
</dbReference>
<dbReference type="AlphaFoldDB" id="A0A4R5B456"/>
<comment type="similarity">
    <text evidence="1">Belongs to the short-chain dehydrogenases/reductases (SDR) family.</text>
</comment>
<proteinExistence type="inferred from homology"/>
<dbReference type="Gene3D" id="3.40.50.720">
    <property type="entry name" value="NAD(P)-binding Rossmann-like Domain"/>
    <property type="match status" value="1"/>
</dbReference>
<dbReference type="CDD" id="cd05233">
    <property type="entry name" value="SDR_c"/>
    <property type="match status" value="1"/>
</dbReference>